<dbReference type="GO" id="GO:0045004">
    <property type="term" value="P:DNA replication proofreading"/>
    <property type="evidence" value="ECO:0007669"/>
    <property type="project" value="TreeGrafter"/>
</dbReference>
<dbReference type="InterPro" id="IPR036397">
    <property type="entry name" value="RNaseH_sf"/>
</dbReference>
<dbReference type="SUPFAM" id="SSF53098">
    <property type="entry name" value="Ribonuclease H-like"/>
    <property type="match status" value="1"/>
</dbReference>
<comment type="caution">
    <text evidence="4">The sequence shown here is derived from an EMBL/GenBank/DDBJ whole genome shotgun (WGS) entry which is preliminary data.</text>
</comment>
<dbReference type="STRING" id="376730.SAMN04487906_2032"/>
<comment type="subunit">
    <text evidence="2">DNA polymerase III contains a core (composed of alpha, epsilon and theta chains) that associates with a tau subunit. This core dimerizes to form the POLIII' complex. PolIII' associates with the gamma complex (composed of gamma, delta, delta', psi and chi chains) and with the beta chain to form the complete DNA polymerase III complex.</text>
</comment>
<dbReference type="EMBL" id="AYXY01000013">
    <property type="protein sequence ID" value="ETN96357.1"/>
    <property type="molecule type" value="Genomic_DNA"/>
</dbReference>
<dbReference type="PATRIC" id="fig|1286632.3.peg.866"/>
<accession>W2USS1</accession>
<dbReference type="InterPro" id="IPR006054">
    <property type="entry name" value="DnaQ"/>
</dbReference>
<dbReference type="eggNOG" id="COG0847">
    <property type="taxonomic scope" value="Bacteria"/>
</dbReference>
<reference evidence="5" key="1">
    <citation type="submission" date="2013-11" db="EMBL/GenBank/DDBJ databases">
        <title>Draft genome sequence from a member of Zhouia, isolated tidal flat.</title>
        <authorList>
            <person name="Jin H."/>
            <person name="Jeon C.O."/>
        </authorList>
    </citation>
    <scope>NUCLEOTIDE SEQUENCE [LARGE SCALE GENOMIC DNA]</scope>
    <source>
        <strain evidence="5">AD3</strain>
    </source>
</reference>
<evidence type="ECO:0000313" key="4">
    <source>
        <dbReference type="EMBL" id="ETN96357.1"/>
    </source>
</evidence>
<evidence type="ECO:0000259" key="3">
    <source>
        <dbReference type="SMART" id="SM00479"/>
    </source>
</evidence>
<dbReference type="NCBIfam" id="TIGR00573">
    <property type="entry name" value="dnaq"/>
    <property type="match status" value="1"/>
</dbReference>
<dbReference type="PANTHER" id="PTHR30231">
    <property type="entry name" value="DNA POLYMERASE III SUBUNIT EPSILON"/>
    <property type="match status" value="1"/>
</dbReference>
<dbReference type="AlphaFoldDB" id="W2USS1"/>
<dbReference type="Pfam" id="PF00929">
    <property type="entry name" value="RNase_T"/>
    <property type="match status" value="1"/>
</dbReference>
<keyword evidence="4" id="KW-0378">Hydrolase</keyword>
<dbReference type="Gene3D" id="3.30.420.10">
    <property type="entry name" value="Ribonuclease H-like superfamily/Ribonuclease H"/>
    <property type="match status" value="1"/>
</dbReference>
<dbReference type="GO" id="GO:0003887">
    <property type="term" value="F:DNA-directed DNA polymerase activity"/>
    <property type="evidence" value="ECO:0007669"/>
    <property type="project" value="InterPro"/>
</dbReference>
<sequence length="222" mass="25948">MINWFKKRNREELPDYWRTYEALFKEKPTQPLKDTRFVVLDTETTGFDFKEDRVLCIGAVSLINNTIDLSESFELYIKQDRFNPQTVAIHGIIKNEKVNMLDEDEAIKRFLKYIENSVLVAHHAGFDIGMLNQILKRMALPKLKNKVLDTMILYRATRITSNLIDQEKNYSLDEIAENYNIELQDRHTAAGDAYITAMAFIRIIAKLNKNGKLTPKDLFRIK</sequence>
<evidence type="ECO:0000256" key="2">
    <source>
        <dbReference type="ARBA" id="ARBA00026073"/>
    </source>
</evidence>
<evidence type="ECO:0000313" key="5">
    <source>
        <dbReference type="Proteomes" id="UP000018850"/>
    </source>
</evidence>
<proteinExistence type="predicted"/>
<gene>
    <name evidence="4" type="ORF">P278_08680</name>
</gene>
<dbReference type="InterPro" id="IPR012337">
    <property type="entry name" value="RNaseH-like_sf"/>
</dbReference>
<organism evidence="4 5">
    <name type="scientific">Zhouia amylolytica AD3</name>
    <dbReference type="NCBI Taxonomy" id="1286632"/>
    <lineage>
        <taxon>Bacteria</taxon>
        <taxon>Pseudomonadati</taxon>
        <taxon>Bacteroidota</taxon>
        <taxon>Flavobacteriia</taxon>
        <taxon>Flavobacteriales</taxon>
        <taxon>Flavobacteriaceae</taxon>
        <taxon>Zhouia</taxon>
    </lineage>
</organism>
<keyword evidence="5" id="KW-1185">Reference proteome</keyword>
<dbReference type="Proteomes" id="UP000018850">
    <property type="component" value="Unassembled WGS sequence"/>
</dbReference>
<dbReference type="GO" id="GO:0008408">
    <property type="term" value="F:3'-5' exonuclease activity"/>
    <property type="evidence" value="ECO:0007669"/>
    <property type="project" value="TreeGrafter"/>
</dbReference>
<protein>
    <submittedName>
        <fullName evidence="4">Exonuclease, DNA polymerase III, epsilon subunit family</fullName>
    </submittedName>
</protein>
<evidence type="ECO:0000256" key="1">
    <source>
        <dbReference type="ARBA" id="ARBA00025483"/>
    </source>
</evidence>
<dbReference type="InterPro" id="IPR013520">
    <property type="entry name" value="Ribonucl_H"/>
</dbReference>
<dbReference type="CDD" id="cd06127">
    <property type="entry name" value="DEDDh"/>
    <property type="match status" value="1"/>
</dbReference>
<dbReference type="RefSeq" id="WP_038262866.1">
    <property type="nucleotide sequence ID" value="NZ_AYXY01000013.1"/>
</dbReference>
<reference evidence="4 5" key="2">
    <citation type="journal article" date="2016" name="Genome Announc.">
        <title>Draft Genome Sequence of Zhouia amylolytica AD3, Isolated from Tidal Flat Sediment.</title>
        <authorList>
            <person name="Jia B."/>
            <person name="Jin H.M."/>
            <person name="Lee H.J."/>
            <person name="Jeon C.O."/>
        </authorList>
    </citation>
    <scope>NUCLEOTIDE SEQUENCE [LARGE SCALE GENOMIC DNA]</scope>
    <source>
        <strain evidence="4 5">AD3</strain>
    </source>
</reference>
<feature type="domain" description="Exonuclease" evidence="3">
    <location>
        <begin position="36"/>
        <end position="209"/>
    </location>
</feature>
<keyword evidence="4" id="KW-0269">Exonuclease</keyword>
<dbReference type="SMART" id="SM00479">
    <property type="entry name" value="EXOIII"/>
    <property type="match status" value="1"/>
</dbReference>
<keyword evidence="4" id="KW-0540">Nuclease</keyword>
<dbReference type="GO" id="GO:0003677">
    <property type="term" value="F:DNA binding"/>
    <property type="evidence" value="ECO:0007669"/>
    <property type="project" value="InterPro"/>
</dbReference>
<dbReference type="FunFam" id="3.30.420.10:FF:000045">
    <property type="entry name" value="3'-5' exonuclease DinG"/>
    <property type="match status" value="1"/>
</dbReference>
<dbReference type="GO" id="GO:0005829">
    <property type="term" value="C:cytosol"/>
    <property type="evidence" value="ECO:0007669"/>
    <property type="project" value="TreeGrafter"/>
</dbReference>
<dbReference type="PANTHER" id="PTHR30231:SF41">
    <property type="entry name" value="DNA POLYMERASE III SUBUNIT EPSILON"/>
    <property type="match status" value="1"/>
</dbReference>
<comment type="function">
    <text evidence="1">DNA polymerase III is a complex, multichain enzyme responsible for most of the replicative synthesis in bacteria. The epsilon subunit contain the editing function and is a proofreading 3'-5' exonuclease.</text>
</comment>
<name>W2USS1_9FLAO</name>